<name>A0ABD1BCU7_CARAN</name>
<gene>
    <name evidence="2" type="ORF">V5N11_033781</name>
</gene>
<evidence type="ECO:0000313" key="3">
    <source>
        <dbReference type="Proteomes" id="UP001558713"/>
    </source>
</evidence>
<evidence type="ECO:0000313" key="2">
    <source>
        <dbReference type="EMBL" id="KAL1216156.1"/>
    </source>
</evidence>
<evidence type="ECO:0000256" key="1">
    <source>
        <dbReference type="SAM" id="MobiDB-lite"/>
    </source>
</evidence>
<feature type="region of interest" description="Disordered" evidence="1">
    <location>
        <begin position="79"/>
        <end position="99"/>
    </location>
</feature>
<proteinExistence type="predicted"/>
<comment type="caution">
    <text evidence="2">The sequence shown here is derived from an EMBL/GenBank/DDBJ whole genome shotgun (WGS) entry which is preliminary data.</text>
</comment>
<keyword evidence="3" id="KW-1185">Reference proteome</keyword>
<dbReference type="Proteomes" id="UP001558713">
    <property type="component" value="Unassembled WGS sequence"/>
</dbReference>
<accession>A0ABD1BCU7</accession>
<organism evidence="2 3">
    <name type="scientific">Cardamine amara subsp. amara</name>
    <dbReference type="NCBI Taxonomy" id="228776"/>
    <lineage>
        <taxon>Eukaryota</taxon>
        <taxon>Viridiplantae</taxon>
        <taxon>Streptophyta</taxon>
        <taxon>Embryophyta</taxon>
        <taxon>Tracheophyta</taxon>
        <taxon>Spermatophyta</taxon>
        <taxon>Magnoliopsida</taxon>
        <taxon>eudicotyledons</taxon>
        <taxon>Gunneridae</taxon>
        <taxon>Pentapetalae</taxon>
        <taxon>rosids</taxon>
        <taxon>malvids</taxon>
        <taxon>Brassicales</taxon>
        <taxon>Brassicaceae</taxon>
        <taxon>Cardamineae</taxon>
        <taxon>Cardamine</taxon>
    </lineage>
</organism>
<dbReference type="EMBL" id="JBANAX010000273">
    <property type="protein sequence ID" value="KAL1216156.1"/>
    <property type="molecule type" value="Genomic_DNA"/>
</dbReference>
<sequence>MLLTPIESLGPDVSLGSSSFCFHRDRPPENNRFVPGPISSCLQEQQFFANSTNSFPHCCDHDHHNVGSSKEIPLPSLPNDMTSSFFGHQDNTDEQSDADQMKMSCVLSDEPHFFEYDYTENYLQSFLKDVNGDPTQVLESSSSFI</sequence>
<dbReference type="AlphaFoldDB" id="A0ABD1BCU7"/>
<reference evidence="2 3" key="1">
    <citation type="submission" date="2024-04" db="EMBL/GenBank/DDBJ databases">
        <title>Genome assembly C_amara_ONT_v2.</title>
        <authorList>
            <person name="Yant L."/>
            <person name="Moore C."/>
            <person name="Slenker M."/>
        </authorList>
    </citation>
    <scope>NUCLEOTIDE SEQUENCE [LARGE SCALE GENOMIC DNA]</scope>
    <source>
        <tissue evidence="2">Leaf</tissue>
    </source>
</reference>
<protein>
    <submittedName>
        <fullName evidence="2">Ethylene-responsive transcription factor</fullName>
    </submittedName>
</protein>